<dbReference type="SUPFAM" id="SSF56112">
    <property type="entry name" value="Protein kinase-like (PK-like)"/>
    <property type="match status" value="1"/>
</dbReference>
<dbReference type="PANTHER" id="PTHR21310:SF15">
    <property type="entry name" value="AMINOGLYCOSIDE PHOSPHOTRANSFERASE DOMAIN-CONTAINING PROTEIN"/>
    <property type="match status" value="1"/>
</dbReference>
<dbReference type="OrthoDB" id="5404599at2759"/>
<dbReference type="InterPro" id="IPR011009">
    <property type="entry name" value="Kinase-like_dom_sf"/>
</dbReference>
<proteinExistence type="predicted"/>
<comment type="caution">
    <text evidence="2">The sequence shown here is derived from an EMBL/GenBank/DDBJ whole genome shotgun (WGS) entry which is preliminary data.</text>
</comment>
<dbReference type="GO" id="GO:0016301">
    <property type="term" value="F:kinase activity"/>
    <property type="evidence" value="ECO:0007669"/>
    <property type="project" value="UniProtKB-KW"/>
</dbReference>
<protein>
    <submittedName>
        <fullName evidence="2">Kinase-like domain-containing protein</fullName>
    </submittedName>
</protein>
<name>A0A550CK12_9AGAR</name>
<accession>A0A550CK12</accession>
<dbReference type="InterPro" id="IPR051678">
    <property type="entry name" value="AGP_Transferase"/>
</dbReference>
<evidence type="ECO:0000313" key="3">
    <source>
        <dbReference type="Proteomes" id="UP000320762"/>
    </source>
</evidence>
<dbReference type="EMBL" id="VDMD01000005">
    <property type="protein sequence ID" value="TRM65150.1"/>
    <property type="molecule type" value="Genomic_DNA"/>
</dbReference>
<dbReference type="AlphaFoldDB" id="A0A550CK12"/>
<dbReference type="Pfam" id="PF01636">
    <property type="entry name" value="APH"/>
    <property type="match status" value="1"/>
</dbReference>
<keyword evidence="3" id="KW-1185">Reference proteome</keyword>
<keyword evidence="2" id="KW-0418">Kinase</keyword>
<feature type="domain" description="Aminoglycoside phosphotransferase" evidence="1">
    <location>
        <begin position="83"/>
        <end position="258"/>
    </location>
</feature>
<organism evidence="2 3">
    <name type="scientific">Schizophyllum amplum</name>
    <dbReference type="NCBI Taxonomy" id="97359"/>
    <lineage>
        <taxon>Eukaryota</taxon>
        <taxon>Fungi</taxon>
        <taxon>Dikarya</taxon>
        <taxon>Basidiomycota</taxon>
        <taxon>Agaricomycotina</taxon>
        <taxon>Agaricomycetes</taxon>
        <taxon>Agaricomycetidae</taxon>
        <taxon>Agaricales</taxon>
        <taxon>Schizophyllaceae</taxon>
        <taxon>Schizophyllum</taxon>
    </lineage>
</organism>
<dbReference type="Gene3D" id="3.90.1200.10">
    <property type="match status" value="1"/>
</dbReference>
<dbReference type="PANTHER" id="PTHR21310">
    <property type="entry name" value="AMINOGLYCOSIDE PHOSPHOTRANSFERASE-RELATED-RELATED"/>
    <property type="match status" value="1"/>
</dbReference>
<dbReference type="Proteomes" id="UP000320762">
    <property type="component" value="Unassembled WGS sequence"/>
</dbReference>
<evidence type="ECO:0000259" key="1">
    <source>
        <dbReference type="Pfam" id="PF01636"/>
    </source>
</evidence>
<reference evidence="2 3" key="1">
    <citation type="journal article" date="2019" name="New Phytol.">
        <title>Comparative genomics reveals unique wood-decay strategies and fruiting body development in the Schizophyllaceae.</title>
        <authorList>
            <person name="Almasi E."/>
            <person name="Sahu N."/>
            <person name="Krizsan K."/>
            <person name="Balint B."/>
            <person name="Kovacs G.M."/>
            <person name="Kiss B."/>
            <person name="Cseklye J."/>
            <person name="Drula E."/>
            <person name="Henrissat B."/>
            <person name="Nagy I."/>
            <person name="Chovatia M."/>
            <person name="Adam C."/>
            <person name="LaButti K."/>
            <person name="Lipzen A."/>
            <person name="Riley R."/>
            <person name="Grigoriev I.V."/>
            <person name="Nagy L.G."/>
        </authorList>
    </citation>
    <scope>NUCLEOTIDE SEQUENCE [LARGE SCALE GENOMIC DNA]</scope>
    <source>
        <strain evidence="2 3">NL-1724</strain>
    </source>
</reference>
<sequence length="290" mass="33005">MADVDPSVFTYRVRLTMTSLLWAAWLCLPSVLRLKAYKALEHYGHDTGSTAVVELPFGLYAKRRYGTTVTEALVTQHISLNTTIPVPAILDVLRDNRGEIYFVMTRVPGKEVAAKARSLNDYTDEELTTFVATVGGWLAQLRGLGPPPYGASVCGYMGGSLMSYRIKHDAAVGPFASQDEFHAQYYNTLPEHANTDICHLCARIRQKRYRLCLTHGDISPNNILVDDDYKPVALIDWGCAAWMPEYWELTSALYRRQRYHGWVKTITRALPQYEDELTVEMEQWKFISPW</sequence>
<dbReference type="InterPro" id="IPR002575">
    <property type="entry name" value="Aminoglycoside_PTrfase"/>
</dbReference>
<keyword evidence="2" id="KW-0808">Transferase</keyword>
<dbReference type="STRING" id="97359.A0A550CK12"/>
<evidence type="ECO:0000313" key="2">
    <source>
        <dbReference type="EMBL" id="TRM65150.1"/>
    </source>
</evidence>
<gene>
    <name evidence="2" type="ORF">BD626DRAFT_428213</name>
</gene>